<feature type="domain" description="GGDEF" evidence="4">
    <location>
        <begin position="295"/>
        <end position="447"/>
    </location>
</feature>
<name>A0A1W9HWJ5_9HYPH</name>
<dbReference type="InterPro" id="IPR052155">
    <property type="entry name" value="Biofilm_reg_signaling"/>
</dbReference>
<accession>A0A1W9HWJ5</accession>
<dbReference type="Proteomes" id="UP000192872">
    <property type="component" value="Unassembled WGS sequence"/>
</dbReference>
<dbReference type="SMART" id="SM00052">
    <property type="entry name" value="EAL"/>
    <property type="match status" value="1"/>
</dbReference>
<dbReference type="SMART" id="SM00304">
    <property type="entry name" value="HAMP"/>
    <property type="match status" value="1"/>
</dbReference>
<dbReference type="InterPro" id="IPR035919">
    <property type="entry name" value="EAL_sf"/>
</dbReference>
<dbReference type="Pfam" id="PF00563">
    <property type="entry name" value="EAL"/>
    <property type="match status" value="1"/>
</dbReference>
<keyword evidence="1" id="KW-1133">Transmembrane helix</keyword>
<dbReference type="Pfam" id="PF00990">
    <property type="entry name" value="GGDEF"/>
    <property type="match status" value="2"/>
</dbReference>
<dbReference type="CDD" id="cd01948">
    <property type="entry name" value="EAL"/>
    <property type="match status" value="1"/>
</dbReference>
<dbReference type="InterPro" id="IPR003660">
    <property type="entry name" value="HAMP_dom"/>
</dbReference>
<dbReference type="GO" id="GO:0016020">
    <property type="term" value="C:membrane"/>
    <property type="evidence" value="ECO:0007669"/>
    <property type="project" value="InterPro"/>
</dbReference>
<evidence type="ECO:0008006" key="7">
    <source>
        <dbReference type="Google" id="ProtNLM"/>
    </source>
</evidence>
<dbReference type="SMART" id="SM00267">
    <property type="entry name" value="GGDEF"/>
    <property type="match status" value="1"/>
</dbReference>
<reference evidence="5 6" key="1">
    <citation type="journal article" date="2017" name="Water Res.">
        <title>Comammox in drinking water systems.</title>
        <authorList>
            <person name="Wang Y."/>
            <person name="Ma L."/>
            <person name="Mao Y."/>
            <person name="Jiang X."/>
            <person name="Xia Y."/>
            <person name="Yu K."/>
            <person name="Li B."/>
            <person name="Zhang T."/>
        </authorList>
    </citation>
    <scope>NUCLEOTIDE SEQUENCE [LARGE SCALE GENOMIC DNA]</scope>
    <source>
        <strain evidence="5">SG_bin8</strain>
    </source>
</reference>
<dbReference type="InterPro" id="IPR029787">
    <property type="entry name" value="Nucleotide_cyclase"/>
</dbReference>
<keyword evidence="1" id="KW-0472">Membrane</keyword>
<dbReference type="RefSeq" id="WP_376802213.1">
    <property type="nucleotide sequence ID" value="NZ_DBNB01000034.1"/>
</dbReference>
<feature type="domain" description="EAL" evidence="2">
    <location>
        <begin position="456"/>
        <end position="709"/>
    </location>
</feature>
<evidence type="ECO:0000259" key="3">
    <source>
        <dbReference type="PROSITE" id="PS50885"/>
    </source>
</evidence>
<evidence type="ECO:0000313" key="6">
    <source>
        <dbReference type="Proteomes" id="UP000192872"/>
    </source>
</evidence>
<dbReference type="PANTHER" id="PTHR44757:SF2">
    <property type="entry name" value="BIOFILM ARCHITECTURE MAINTENANCE PROTEIN MBAA"/>
    <property type="match status" value="1"/>
</dbReference>
<dbReference type="InterPro" id="IPR001633">
    <property type="entry name" value="EAL_dom"/>
</dbReference>
<dbReference type="SUPFAM" id="SSF158472">
    <property type="entry name" value="HAMP domain-like"/>
    <property type="match status" value="1"/>
</dbReference>
<feature type="domain" description="HAMP" evidence="3">
    <location>
        <begin position="206"/>
        <end position="259"/>
    </location>
</feature>
<dbReference type="Gene3D" id="3.20.20.450">
    <property type="entry name" value="EAL domain"/>
    <property type="match status" value="1"/>
</dbReference>
<evidence type="ECO:0000256" key="1">
    <source>
        <dbReference type="SAM" id="Phobius"/>
    </source>
</evidence>
<evidence type="ECO:0000259" key="4">
    <source>
        <dbReference type="PROSITE" id="PS50887"/>
    </source>
</evidence>
<sequence length="725" mass="81095">MVRLSTKRVFRWLDERGVGPLQLHAMTLLWALLTCFVLITVTTEIVFSNRSIEREITVQAIATARTISALAADPLASGPLVNAAPVITTMVQFGDIESIEIIDVMTAQTLHVERSHFRLDKMLREDDIEIFRTSGQNRLASIVNQREERLEVVLPFFVQEESRGLIRTISTYEFPALKRREAISRSAVIGGIFLCLALPGVFFLMSTLLQPIRELTNAAKDMTRGRLVNFSLGLNRPDEIGSLARSFKRMTAHLAKSMAEERRLAYVDPVTGLSNRERMRRAIEKVVTVPPHKTYQRGLLFIDLDGFKQVNDMLGHDRGDRLLEAVGRRFEAVCTELDYDLLNSLDSTYDRQTDRRIARIGRLGGDEFVIMARFEGLSGAEKLAQAIITALRDPFLIDGHRLEVGASIGIARFHEDGNDASTLMRHADLAMYEAKEKGGRTYCVYSSEMGQRMLDHLILEMELRRAIGNDEIEAFYMPKVYLDTQQICGFEALARWRHPTKGLIPPDKFIPIAERTGIIADIDRIILRKAVRQAKWWVDQGTPVPVAVNVSPIHLDRPDFASHIEQVLSKNNLDGRLLEIEVTETAAMREGSGIFEGLAQLKSQGIRIAIDDFGTGYSNLAQLYKVPANVIKIDGSLVRNLGKSEDAELLIKTVVTLADQLGLDIVAEGVDSELKHDSLKRLGCRMGQGFLYSPPMPVAKATDWLLANNSSTPADLSFLSNKIAI</sequence>
<dbReference type="AlphaFoldDB" id="A0A1W9HWJ5"/>
<comment type="caution">
    <text evidence="5">The sequence shown here is derived from an EMBL/GenBank/DDBJ whole genome shotgun (WGS) entry which is preliminary data.</text>
</comment>
<evidence type="ECO:0000313" key="5">
    <source>
        <dbReference type="EMBL" id="OQW51788.1"/>
    </source>
</evidence>
<dbReference type="GO" id="GO:0007165">
    <property type="term" value="P:signal transduction"/>
    <property type="evidence" value="ECO:0007669"/>
    <property type="project" value="InterPro"/>
</dbReference>
<dbReference type="PROSITE" id="PS50883">
    <property type="entry name" value="EAL"/>
    <property type="match status" value="1"/>
</dbReference>
<dbReference type="STRING" id="1827387.A4S15_09920"/>
<feature type="transmembrane region" description="Helical" evidence="1">
    <location>
        <begin position="187"/>
        <end position="209"/>
    </location>
</feature>
<dbReference type="Gene3D" id="3.30.70.270">
    <property type="match status" value="1"/>
</dbReference>
<proteinExistence type="predicted"/>
<dbReference type="NCBIfam" id="TIGR00254">
    <property type="entry name" value="GGDEF"/>
    <property type="match status" value="2"/>
</dbReference>
<protein>
    <recommendedName>
        <fullName evidence="7">Diguanylate cyclase</fullName>
    </recommendedName>
</protein>
<dbReference type="PROSITE" id="PS50887">
    <property type="entry name" value="GGDEF"/>
    <property type="match status" value="1"/>
</dbReference>
<dbReference type="InterPro" id="IPR043128">
    <property type="entry name" value="Rev_trsase/Diguanyl_cyclase"/>
</dbReference>
<dbReference type="Pfam" id="PF00672">
    <property type="entry name" value="HAMP"/>
    <property type="match status" value="1"/>
</dbReference>
<dbReference type="EMBL" id="LWDL01000017">
    <property type="protein sequence ID" value="OQW51788.1"/>
    <property type="molecule type" value="Genomic_DNA"/>
</dbReference>
<evidence type="ECO:0000259" key="2">
    <source>
        <dbReference type="PROSITE" id="PS50883"/>
    </source>
</evidence>
<organism evidence="5 6">
    <name type="scientific">Candidatus Raskinella chloraquaticus</name>
    <dbReference type="NCBI Taxonomy" id="1951219"/>
    <lineage>
        <taxon>Bacteria</taxon>
        <taxon>Pseudomonadati</taxon>
        <taxon>Pseudomonadota</taxon>
        <taxon>Alphaproteobacteria</taxon>
        <taxon>Hyphomicrobiales</taxon>
        <taxon>Phreatobacteraceae</taxon>
        <taxon>Candidatus Raskinella</taxon>
    </lineage>
</organism>
<dbReference type="SUPFAM" id="SSF141868">
    <property type="entry name" value="EAL domain-like"/>
    <property type="match status" value="1"/>
</dbReference>
<dbReference type="CDD" id="cd01949">
    <property type="entry name" value="GGDEF"/>
    <property type="match status" value="1"/>
</dbReference>
<dbReference type="PANTHER" id="PTHR44757">
    <property type="entry name" value="DIGUANYLATE CYCLASE DGCP"/>
    <property type="match status" value="1"/>
</dbReference>
<dbReference type="PROSITE" id="PS50885">
    <property type="entry name" value="HAMP"/>
    <property type="match status" value="1"/>
</dbReference>
<dbReference type="SUPFAM" id="SSF55073">
    <property type="entry name" value="Nucleotide cyclase"/>
    <property type="match status" value="1"/>
</dbReference>
<dbReference type="CDD" id="cd06225">
    <property type="entry name" value="HAMP"/>
    <property type="match status" value="1"/>
</dbReference>
<dbReference type="InterPro" id="IPR000160">
    <property type="entry name" value="GGDEF_dom"/>
</dbReference>
<gene>
    <name evidence="5" type="ORF">A4S15_09920</name>
</gene>
<dbReference type="Gene3D" id="6.10.340.10">
    <property type="match status" value="1"/>
</dbReference>
<feature type="transmembrane region" description="Helical" evidence="1">
    <location>
        <begin position="28"/>
        <end position="47"/>
    </location>
</feature>
<keyword evidence="1" id="KW-0812">Transmembrane</keyword>